<keyword evidence="3" id="KW-0687">Ribonucleoprotein</keyword>
<dbReference type="GO" id="GO:0003735">
    <property type="term" value="F:structural constituent of ribosome"/>
    <property type="evidence" value="ECO:0007669"/>
    <property type="project" value="InterPro"/>
</dbReference>
<dbReference type="EMBL" id="WJQU01000002">
    <property type="protein sequence ID" value="KAJ6643790.1"/>
    <property type="molecule type" value="Genomic_DNA"/>
</dbReference>
<dbReference type="GO" id="GO:1990904">
    <property type="term" value="C:ribonucleoprotein complex"/>
    <property type="evidence" value="ECO:0007669"/>
    <property type="project" value="UniProtKB-KW"/>
</dbReference>
<evidence type="ECO:0000313" key="7">
    <source>
        <dbReference type="EMBL" id="KAJ6643790.1"/>
    </source>
</evidence>
<evidence type="ECO:0000256" key="5">
    <source>
        <dbReference type="RuleBase" id="RU004383"/>
    </source>
</evidence>
<keyword evidence="4" id="KW-0040">ANK repeat</keyword>
<dbReference type="Proteomes" id="UP001151699">
    <property type="component" value="Chromosome B"/>
</dbReference>
<dbReference type="SMART" id="SM00248">
    <property type="entry name" value="ANK"/>
    <property type="match status" value="2"/>
</dbReference>
<dbReference type="OrthoDB" id="5571754at2759"/>
<comment type="similarity">
    <text evidence="1 5">Belongs to the eukaryotic ribosomal protein eS24 family.</text>
</comment>
<accession>A0A9Q0N5C2</accession>
<name>A0A9Q0N5C2_9DIPT</name>
<sequence>MYPLLEVLESLHEDTNDFVRACVNGKFYEVKAMIETSDQNNRRETVFIRALNPGPAVPYIKINDYPVRSPKPTMAMLKILLEADERFLIFYKRASPLSIAIKRQSIEVIEFLIQRGCDVNHVSTLGWNRGWNALHKAASCKRIDVIRFLLEETKCDRLLKDNDGNVPCSVYVRRVGFTSILRPVTKEMIDFCIELMMLTFESPDKCYGVHLLLFQCIGRMEVFKETTHISVICQRLARVLIANCPSKHLVKQLWENLLCHFDDDKKGSQCYNTVIQSVDPMLEELFNLSLVNEQLTNEFVKRIAKTKFAYFVGKQLRMDMPWDEEQGHHFLISLAVTAEGYMAALSEKLAAMYKVTPDVVFVFGFKTNFGGGRTTGFAIIYDTLDVAKKFEPKHRLARHGLYSKVKQTRKQRKERRNRMKKFRGTKKAKVGQTAKKYSHEERIDHFNTVRQAGDLQEVIQPIHLVATSN</sequence>
<dbReference type="InterPro" id="IPR012678">
    <property type="entry name" value="Ribosomal_uL23/eL15/eS24_sf"/>
</dbReference>
<evidence type="ECO:0000256" key="6">
    <source>
        <dbReference type="SAM" id="MobiDB-lite"/>
    </source>
</evidence>
<proteinExistence type="inferred from homology"/>
<evidence type="ECO:0000256" key="2">
    <source>
        <dbReference type="ARBA" id="ARBA00022980"/>
    </source>
</evidence>
<dbReference type="SUPFAM" id="SSF48403">
    <property type="entry name" value="Ankyrin repeat"/>
    <property type="match status" value="1"/>
</dbReference>
<dbReference type="PROSITE" id="PS00529">
    <property type="entry name" value="RIBOSOMAL_S24E"/>
    <property type="match status" value="1"/>
</dbReference>
<dbReference type="InterPro" id="IPR053709">
    <property type="entry name" value="eRP_eS24_sf"/>
</dbReference>
<keyword evidence="2 7" id="KW-0689">Ribosomal protein</keyword>
<reference evidence="7" key="1">
    <citation type="submission" date="2022-07" db="EMBL/GenBank/DDBJ databases">
        <authorList>
            <person name="Trinca V."/>
            <person name="Uliana J.V.C."/>
            <person name="Torres T.T."/>
            <person name="Ward R.J."/>
            <person name="Monesi N."/>
        </authorList>
    </citation>
    <scope>NUCLEOTIDE SEQUENCE</scope>
    <source>
        <strain evidence="7">HSMRA1968</strain>
        <tissue evidence="7">Whole embryos</tissue>
    </source>
</reference>
<gene>
    <name evidence="7" type="primary">RpS24</name>
    <name evidence="7" type="ORF">Bhyg_08755</name>
</gene>
<feature type="region of interest" description="Disordered" evidence="6">
    <location>
        <begin position="405"/>
        <end position="434"/>
    </location>
</feature>
<evidence type="ECO:0000313" key="8">
    <source>
        <dbReference type="Proteomes" id="UP001151699"/>
    </source>
</evidence>
<feature type="compositionally biased region" description="Basic residues" evidence="6">
    <location>
        <begin position="406"/>
        <end position="429"/>
    </location>
</feature>
<dbReference type="InterPro" id="IPR018098">
    <property type="entry name" value="Ribosomal_eS24_CS"/>
</dbReference>
<organism evidence="7 8">
    <name type="scientific">Pseudolycoriella hygida</name>
    <dbReference type="NCBI Taxonomy" id="35572"/>
    <lineage>
        <taxon>Eukaryota</taxon>
        <taxon>Metazoa</taxon>
        <taxon>Ecdysozoa</taxon>
        <taxon>Arthropoda</taxon>
        <taxon>Hexapoda</taxon>
        <taxon>Insecta</taxon>
        <taxon>Pterygota</taxon>
        <taxon>Neoptera</taxon>
        <taxon>Endopterygota</taxon>
        <taxon>Diptera</taxon>
        <taxon>Nematocera</taxon>
        <taxon>Sciaroidea</taxon>
        <taxon>Sciaridae</taxon>
        <taxon>Pseudolycoriella</taxon>
    </lineage>
</organism>
<dbReference type="Pfam" id="PF12796">
    <property type="entry name" value="Ank_2"/>
    <property type="match status" value="1"/>
</dbReference>
<keyword evidence="8" id="KW-1185">Reference proteome</keyword>
<feature type="repeat" description="ANK" evidence="4">
    <location>
        <begin position="92"/>
        <end position="124"/>
    </location>
</feature>
<comment type="caution">
    <text evidence="7">The sequence shown here is derived from an EMBL/GenBank/DDBJ whole genome shotgun (WGS) entry which is preliminary data.</text>
</comment>
<evidence type="ECO:0000256" key="4">
    <source>
        <dbReference type="PROSITE-ProRule" id="PRU00023"/>
    </source>
</evidence>
<dbReference type="InterPro" id="IPR001976">
    <property type="entry name" value="Ribosomal_eS24"/>
</dbReference>
<dbReference type="PROSITE" id="PS50297">
    <property type="entry name" value="ANK_REP_REGION"/>
    <property type="match status" value="1"/>
</dbReference>
<dbReference type="GO" id="GO:0005840">
    <property type="term" value="C:ribosome"/>
    <property type="evidence" value="ECO:0007669"/>
    <property type="project" value="UniProtKB-KW"/>
</dbReference>
<evidence type="ECO:0000256" key="3">
    <source>
        <dbReference type="ARBA" id="ARBA00023274"/>
    </source>
</evidence>
<dbReference type="Gene3D" id="3.30.70.3370">
    <property type="match status" value="1"/>
</dbReference>
<protein>
    <recommendedName>
        <fullName evidence="5">40S ribosomal protein S24</fullName>
    </recommendedName>
</protein>
<dbReference type="Gene3D" id="1.25.40.20">
    <property type="entry name" value="Ankyrin repeat-containing domain"/>
    <property type="match status" value="1"/>
</dbReference>
<dbReference type="AlphaFoldDB" id="A0A9Q0N5C2"/>
<dbReference type="PANTHER" id="PTHR10496">
    <property type="entry name" value="40S RIBOSOMAL PROTEIN S24"/>
    <property type="match status" value="1"/>
</dbReference>
<evidence type="ECO:0000256" key="1">
    <source>
        <dbReference type="ARBA" id="ARBA00009680"/>
    </source>
</evidence>
<dbReference type="PROSITE" id="PS50088">
    <property type="entry name" value="ANK_REPEAT"/>
    <property type="match status" value="1"/>
</dbReference>
<dbReference type="Pfam" id="PF01282">
    <property type="entry name" value="Ribosomal_S24e"/>
    <property type="match status" value="1"/>
</dbReference>
<dbReference type="InterPro" id="IPR002110">
    <property type="entry name" value="Ankyrin_rpt"/>
</dbReference>
<dbReference type="InterPro" id="IPR036770">
    <property type="entry name" value="Ankyrin_rpt-contain_sf"/>
</dbReference>
<dbReference type="GO" id="GO:0006412">
    <property type="term" value="P:translation"/>
    <property type="evidence" value="ECO:0007669"/>
    <property type="project" value="InterPro"/>
</dbReference>
<dbReference type="SUPFAM" id="SSF54189">
    <property type="entry name" value="Ribosomal proteins S24e, L23 and L15e"/>
    <property type="match status" value="1"/>
</dbReference>